<reference evidence="2" key="1">
    <citation type="submission" date="2016-05" db="EMBL/GenBank/DDBJ databases">
        <authorList>
            <person name="Naeem Raeece"/>
        </authorList>
    </citation>
    <scope>NUCLEOTIDE SEQUENCE [LARGE SCALE GENOMIC DNA]</scope>
</reference>
<gene>
    <name evidence="1" type="ORF">POVCU2_0022990</name>
</gene>
<proteinExistence type="predicted"/>
<organism evidence="1 2">
    <name type="scientific">Plasmodium ovale curtisi</name>
    <dbReference type="NCBI Taxonomy" id="864141"/>
    <lineage>
        <taxon>Eukaryota</taxon>
        <taxon>Sar</taxon>
        <taxon>Alveolata</taxon>
        <taxon>Apicomplexa</taxon>
        <taxon>Aconoidasida</taxon>
        <taxon>Haemosporida</taxon>
        <taxon>Plasmodiidae</taxon>
        <taxon>Plasmodium</taxon>
        <taxon>Plasmodium (Plasmodium)</taxon>
    </lineage>
</organism>
<name>A0A1A8VVU9_PLAOA</name>
<dbReference type="Proteomes" id="UP000078560">
    <property type="component" value="Unassembled WGS sequence"/>
</dbReference>
<evidence type="ECO:0000313" key="1">
    <source>
        <dbReference type="EMBL" id="SBS83817.1"/>
    </source>
</evidence>
<dbReference type="AlphaFoldDB" id="A0A1A8VVU9"/>
<accession>A0A1A8VVU9</accession>
<protein>
    <submittedName>
        <fullName evidence="1">Uncharacterized protein</fullName>
    </submittedName>
</protein>
<dbReference type="EMBL" id="FLQU01000313">
    <property type="protein sequence ID" value="SBS83817.1"/>
    <property type="molecule type" value="Genomic_DNA"/>
</dbReference>
<evidence type="ECO:0000313" key="2">
    <source>
        <dbReference type="Proteomes" id="UP000078560"/>
    </source>
</evidence>
<sequence length="105" mass="12771">MSYVSVRHVLTRVQKEKGKWKRKDDCRFILKKRKYNSKLIMETSMVEVTWCGKKTSRRRIEDKCHTMNNSKIIKKCTPKTGYNKCFYERERIILFLLKIELHNVK</sequence>